<protein>
    <submittedName>
        <fullName evidence="1">Uncharacterized protein</fullName>
    </submittedName>
</protein>
<dbReference type="Proteomes" id="UP000656042">
    <property type="component" value="Unassembled WGS sequence"/>
</dbReference>
<evidence type="ECO:0000313" key="2">
    <source>
        <dbReference type="Proteomes" id="UP000656042"/>
    </source>
</evidence>
<reference evidence="1" key="1">
    <citation type="journal article" date="2014" name="Int. J. Syst. Evol. Microbiol.">
        <title>Complete genome sequence of Corynebacterium casei LMG S-19264T (=DSM 44701T), isolated from a smear-ripened cheese.</title>
        <authorList>
            <consortium name="US DOE Joint Genome Institute (JGI-PGF)"/>
            <person name="Walter F."/>
            <person name="Albersmeier A."/>
            <person name="Kalinowski J."/>
            <person name="Ruckert C."/>
        </authorList>
    </citation>
    <scope>NUCLEOTIDE SEQUENCE</scope>
    <source>
        <strain evidence="1">CGMCC 4.7299</strain>
    </source>
</reference>
<dbReference type="AlphaFoldDB" id="A0A8J3C1I3"/>
<gene>
    <name evidence="1" type="ORF">GCM10012284_33480</name>
</gene>
<comment type="caution">
    <text evidence="1">The sequence shown here is derived from an EMBL/GenBank/DDBJ whole genome shotgun (WGS) entry which is preliminary data.</text>
</comment>
<reference evidence="1" key="2">
    <citation type="submission" date="2020-09" db="EMBL/GenBank/DDBJ databases">
        <authorList>
            <person name="Sun Q."/>
            <person name="Zhou Y."/>
        </authorList>
    </citation>
    <scope>NUCLEOTIDE SEQUENCE</scope>
    <source>
        <strain evidence="1">CGMCC 4.7299</strain>
    </source>
</reference>
<evidence type="ECO:0000313" key="1">
    <source>
        <dbReference type="EMBL" id="GGK96569.1"/>
    </source>
</evidence>
<sequence length="110" mass="11948">MPEYVEAPESPVVSFTSTAEGDVGAQDWFDLSVRVSVGGEDAGFEALFVDRRLGTEAQVIGLGFADWRGRPPQRPARALPVASYCGSGVPFCQMQGELRLTVKSRWSPRS</sequence>
<accession>A0A8J3C1I3</accession>
<proteinExistence type="predicted"/>
<keyword evidence="2" id="KW-1185">Reference proteome</keyword>
<organism evidence="1 2">
    <name type="scientific">Mangrovihabitans endophyticus</name>
    <dbReference type="NCBI Taxonomy" id="1751298"/>
    <lineage>
        <taxon>Bacteria</taxon>
        <taxon>Bacillati</taxon>
        <taxon>Actinomycetota</taxon>
        <taxon>Actinomycetes</taxon>
        <taxon>Micromonosporales</taxon>
        <taxon>Micromonosporaceae</taxon>
        <taxon>Mangrovihabitans</taxon>
    </lineage>
</organism>
<name>A0A8J3C1I3_9ACTN</name>
<dbReference type="EMBL" id="BMMX01000014">
    <property type="protein sequence ID" value="GGK96569.1"/>
    <property type="molecule type" value="Genomic_DNA"/>
</dbReference>